<dbReference type="Pfam" id="PF25601">
    <property type="entry name" value="AAA_lid_14"/>
    <property type="match status" value="1"/>
</dbReference>
<dbReference type="CDD" id="cd17550">
    <property type="entry name" value="REC_NtrX-like"/>
    <property type="match status" value="1"/>
</dbReference>
<dbReference type="PROSITE" id="PS50045">
    <property type="entry name" value="SIGMA54_INTERACT_4"/>
    <property type="match status" value="1"/>
</dbReference>
<dbReference type="SUPFAM" id="SSF52172">
    <property type="entry name" value="CheY-like"/>
    <property type="match status" value="1"/>
</dbReference>
<dbReference type="Gene3D" id="3.40.50.300">
    <property type="entry name" value="P-loop containing nucleotide triphosphate hydrolases"/>
    <property type="match status" value="1"/>
</dbReference>
<dbReference type="Gene3D" id="3.40.50.2300">
    <property type="match status" value="1"/>
</dbReference>
<feature type="domain" description="Response regulatory" evidence="9">
    <location>
        <begin position="4"/>
        <end position="118"/>
    </location>
</feature>
<evidence type="ECO:0000259" key="8">
    <source>
        <dbReference type="PROSITE" id="PS50045"/>
    </source>
</evidence>
<evidence type="ECO:0000313" key="11">
    <source>
        <dbReference type="Proteomes" id="UP001568698"/>
    </source>
</evidence>
<feature type="modified residue" description="4-aspartylphosphate" evidence="6">
    <location>
        <position position="53"/>
    </location>
</feature>
<dbReference type="InterPro" id="IPR002078">
    <property type="entry name" value="Sigma_54_int"/>
</dbReference>
<dbReference type="PANTHER" id="PTHR32071">
    <property type="entry name" value="TRANSCRIPTIONAL REGULATORY PROTEIN"/>
    <property type="match status" value="1"/>
</dbReference>
<accession>A0ABV4K685</accession>
<evidence type="ECO:0000256" key="5">
    <source>
        <dbReference type="ARBA" id="ARBA00023163"/>
    </source>
</evidence>
<dbReference type="InterPro" id="IPR003593">
    <property type="entry name" value="AAA+_ATPase"/>
</dbReference>
<dbReference type="Pfam" id="PF00158">
    <property type="entry name" value="Sigma54_activat"/>
    <property type="match status" value="1"/>
</dbReference>
<dbReference type="InterPro" id="IPR058031">
    <property type="entry name" value="AAA_lid_NorR"/>
</dbReference>
<evidence type="ECO:0000256" key="6">
    <source>
        <dbReference type="PROSITE-ProRule" id="PRU00169"/>
    </source>
</evidence>
<keyword evidence="4" id="KW-0805">Transcription regulation</keyword>
<keyword evidence="5" id="KW-0804">Transcription</keyword>
<dbReference type="PROSITE" id="PS00688">
    <property type="entry name" value="SIGMA54_INTERACT_3"/>
    <property type="match status" value="1"/>
</dbReference>
<evidence type="ECO:0000256" key="1">
    <source>
        <dbReference type="ARBA" id="ARBA00022553"/>
    </source>
</evidence>
<proteinExistence type="predicted"/>
<keyword evidence="3" id="KW-0067">ATP-binding</keyword>
<name>A0ABV4K685_9BACT</name>
<dbReference type="SMART" id="SM00448">
    <property type="entry name" value="REC"/>
    <property type="match status" value="1"/>
</dbReference>
<evidence type="ECO:0000256" key="3">
    <source>
        <dbReference type="ARBA" id="ARBA00022840"/>
    </source>
</evidence>
<dbReference type="Pfam" id="PF00072">
    <property type="entry name" value="Response_reg"/>
    <property type="match status" value="1"/>
</dbReference>
<dbReference type="SMART" id="SM00382">
    <property type="entry name" value="AAA"/>
    <property type="match status" value="1"/>
</dbReference>
<dbReference type="Pfam" id="PF02954">
    <property type="entry name" value="HTH_8"/>
    <property type="match status" value="1"/>
</dbReference>
<evidence type="ECO:0000313" key="10">
    <source>
        <dbReference type="EMBL" id="MEZ7198150.1"/>
    </source>
</evidence>
<sequence length="466" mass="51661">MAANILIIDDEETIRLSLRGILEDEGFSVVEAESGEEGLELLGTDIPDMVFLDIWLPGMDGLKALEIISRDFEGLPVIMISGHGTIETAVKALKKGAFDFIEKPLSLEKVVVSARNGLEFSRLRQENLALKTRISSEQPVTLTGESEPIVSLKTVIGRVAPTESWVLITGENGTGKEIVARSIHNQSSRADRPLVAVNCAAIPEELIESELFGHEKGAFTGAEKAQEGKFELADGSTLFLDEIGDMSLKTQAKILRILQEQAFEHVGGRKTIKVDVRVIAATNKDLAREIEAGNFREDLYYRLKVFPLELPPLRDRTGDIPLLITDFMDTLVRQHGFKPIAFSPEALDVLQQYPWPGNVRELKNFVERMFIMYAGDTVTADRLPPEFKPAPRAAVPDGPAPEPNPMDDLINRGPADLKQARADFEARFLEAKLREFDGNISQLAKAIGLERSSLYRKLKAYNIQTD</sequence>
<reference evidence="10 11" key="1">
    <citation type="submission" date="2024-08" db="EMBL/GenBank/DDBJ databases">
        <title>Sulfate-reducing bacteria isolated from formation water of the oil field in Kazakhstan and description of Pseudodesulfovibrio sp.</title>
        <authorList>
            <person name="Bidzhieva S.K."/>
            <person name="Tourova T.P."/>
            <person name="Grouzdev D.S."/>
            <person name="Beletsky A.V."/>
            <person name="Sokolova D.S."/>
            <person name="Samigullina S.R."/>
            <person name="Poltaraus A.B."/>
            <person name="Avtukh A.N."/>
            <person name="Tereshina V.M."/>
            <person name="Zhaparov N.S."/>
            <person name="Mardanov A.V."/>
            <person name="Nazina T.N."/>
        </authorList>
    </citation>
    <scope>NUCLEOTIDE SEQUENCE [LARGE SCALE GENOMIC DNA]</scope>
    <source>
        <strain evidence="10 11">9FUS</strain>
    </source>
</reference>
<feature type="region of interest" description="Disordered" evidence="7">
    <location>
        <begin position="390"/>
        <end position="412"/>
    </location>
</feature>
<keyword evidence="2" id="KW-0547">Nucleotide-binding</keyword>
<dbReference type="Gene3D" id="1.10.10.60">
    <property type="entry name" value="Homeodomain-like"/>
    <property type="match status" value="1"/>
</dbReference>
<organism evidence="10 11">
    <name type="scientific">Pseudodesulfovibrio karagichevae</name>
    <dbReference type="NCBI Taxonomy" id="3239305"/>
    <lineage>
        <taxon>Bacteria</taxon>
        <taxon>Pseudomonadati</taxon>
        <taxon>Thermodesulfobacteriota</taxon>
        <taxon>Desulfovibrionia</taxon>
        <taxon>Desulfovibrionales</taxon>
        <taxon>Desulfovibrionaceae</taxon>
    </lineage>
</organism>
<dbReference type="InterPro" id="IPR025944">
    <property type="entry name" value="Sigma_54_int_dom_CS"/>
</dbReference>
<comment type="caution">
    <text evidence="10">The sequence shown here is derived from an EMBL/GenBank/DDBJ whole genome shotgun (WGS) entry which is preliminary data.</text>
</comment>
<dbReference type="SUPFAM" id="SSF46689">
    <property type="entry name" value="Homeodomain-like"/>
    <property type="match status" value="1"/>
</dbReference>
<dbReference type="CDD" id="cd00009">
    <property type="entry name" value="AAA"/>
    <property type="match status" value="1"/>
</dbReference>
<dbReference type="RefSeq" id="WP_371387648.1">
    <property type="nucleotide sequence ID" value="NZ_JBGLYH010000054.1"/>
</dbReference>
<dbReference type="InterPro" id="IPR027417">
    <property type="entry name" value="P-loop_NTPase"/>
</dbReference>
<dbReference type="PRINTS" id="PR01590">
    <property type="entry name" value="HTHFIS"/>
</dbReference>
<keyword evidence="11" id="KW-1185">Reference proteome</keyword>
<evidence type="ECO:0000256" key="7">
    <source>
        <dbReference type="SAM" id="MobiDB-lite"/>
    </source>
</evidence>
<evidence type="ECO:0000259" key="9">
    <source>
        <dbReference type="PROSITE" id="PS50110"/>
    </source>
</evidence>
<evidence type="ECO:0000256" key="2">
    <source>
        <dbReference type="ARBA" id="ARBA00022741"/>
    </source>
</evidence>
<dbReference type="PANTHER" id="PTHR32071:SF17">
    <property type="entry name" value="TRANSCRIPTIONAL REGULATOR (NTRC FAMILY)"/>
    <property type="match status" value="1"/>
</dbReference>
<dbReference type="PROSITE" id="PS50110">
    <property type="entry name" value="RESPONSE_REGULATORY"/>
    <property type="match status" value="1"/>
</dbReference>
<evidence type="ECO:0000256" key="4">
    <source>
        <dbReference type="ARBA" id="ARBA00023015"/>
    </source>
</evidence>
<dbReference type="EMBL" id="JBGLYH010000054">
    <property type="protein sequence ID" value="MEZ7198150.1"/>
    <property type="molecule type" value="Genomic_DNA"/>
</dbReference>
<dbReference type="InterPro" id="IPR002197">
    <property type="entry name" value="HTH_Fis"/>
</dbReference>
<dbReference type="InterPro" id="IPR001789">
    <property type="entry name" value="Sig_transdc_resp-reg_receiver"/>
</dbReference>
<dbReference type="Proteomes" id="UP001568698">
    <property type="component" value="Unassembled WGS sequence"/>
</dbReference>
<dbReference type="SUPFAM" id="SSF52540">
    <property type="entry name" value="P-loop containing nucleoside triphosphate hydrolases"/>
    <property type="match status" value="1"/>
</dbReference>
<gene>
    <name evidence="10" type="ORF">AB6M95_15450</name>
</gene>
<protein>
    <submittedName>
        <fullName evidence="10">Sigma-54-dependent transcriptional regulator</fullName>
    </submittedName>
</protein>
<dbReference type="InterPro" id="IPR009057">
    <property type="entry name" value="Homeodomain-like_sf"/>
</dbReference>
<keyword evidence="1 6" id="KW-0597">Phosphoprotein</keyword>
<dbReference type="Gene3D" id="1.10.8.60">
    <property type="match status" value="1"/>
</dbReference>
<dbReference type="InterPro" id="IPR011006">
    <property type="entry name" value="CheY-like_superfamily"/>
</dbReference>
<feature type="domain" description="Sigma-54 factor interaction" evidence="8">
    <location>
        <begin position="142"/>
        <end position="371"/>
    </location>
</feature>